<proteinExistence type="predicted"/>
<dbReference type="EMBL" id="VSSQ01140320">
    <property type="protein sequence ID" value="MPN62389.1"/>
    <property type="molecule type" value="Genomic_DNA"/>
</dbReference>
<evidence type="ECO:0000313" key="1">
    <source>
        <dbReference type="EMBL" id="MPN62389.1"/>
    </source>
</evidence>
<dbReference type="AlphaFoldDB" id="A0A645JI68"/>
<gene>
    <name evidence="1" type="ORF">SDC9_210136</name>
</gene>
<organism evidence="1">
    <name type="scientific">bioreactor metagenome</name>
    <dbReference type="NCBI Taxonomy" id="1076179"/>
    <lineage>
        <taxon>unclassified sequences</taxon>
        <taxon>metagenomes</taxon>
        <taxon>ecological metagenomes</taxon>
    </lineage>
</organism>
<accession>A0A645JI68</accession>
<reference evidence="1" key="1">
    <citation type="submission" date="2019-08" db="EMBL/GenBank/DDBJ databases">
        <authorList>
            <person name="Kucharzyk K."/>
            <person name="Murdoch R.W."/>
            <person name="Higgins S."/>
            <person name="Loffler F."/>
        </authorList>
    </citation>
    <scope>NUCLEOTIDE SEQUENCE</scope>
</reference>
<dbReference type="PANTHER" id="PTHR38479:SF2">
    <property type="entry name" value="WINGED HELIX DNA-BINDING DOMAIN-CONTAINING PROTEIN"/>
    <property type="match status" value="1"/>
</dbReference>
<sequence length="116" mass="13265">MLKQDLSLLEDTLPEIPEILILPKFDVLNLFSKNKLIVTDDSIKKLIFRKAGQIEAVILINGLAGGTWRMTKTSSKISFNICMFGKISKKIKMELERKFFSLADLYGIKECSFVYE</sequence>
<name>A0A645JI68_9ZZZZ</name>
<comment type="caution">
    <text evidence="1">The sequence shown here is derived from an EMBL/GenBank/DDBJ whole genome shotgun (WGS) entry which is preliminary data.</text>
</comment>
<dbReference type="PANTHER" id="PTHR38479">
    <property type="entry name" value="LMO0824 PROTEIN"/>
    <property type="match status" value="1"/>
</dbReference>
<protein>
    <submittedName>
        <fullName evidence="1">Uncharacterized protein</fullName>
    </submittedName>
</protein>